<reference evidence="1" key="2">
    <citation type="journal article" date="2015" name="Data Brief">
        <title>Shoot transcriptome of the giant reed, Arundo donax.</title>
        <authorList>
            <person name="Barrero R.A."/>
            <person name="Guerrero F.D."/>
            <person name="Moolhuijzen P."/>
            <person name="Goolsby J.A."/>
            <person name="Tidwell J."/>
            <person name="Bellgard S.E."/>
            <person name="Bellgard M.I."/>
        </authorList>
    </citation>
    <scope>NUCLEOTIDE SEQUENCE</scope>
    <source>
        <tissue evidence="1">Shoot tissue taken approximately 20 cm above the soil surface</tissue>
    </source>
</reference>
<accession>A0A0A9CA71</accession>
<proteinExistence type="predicted"/>
<organism evidence="1">
    <name type="scientific">Arundo donax</name>
    <name type="common">Giant reed</name>
    <name type="synonym">Donax arundinaceus</name>
    <dbReference type="NCBI Taxonomy" id="35708"/>
    <lineage>
        <taxon>Eukaryota</taxon>
        <taxon>Viridiplantae</taxon>
        <taxon>Streptophyta</taxon>
        <taxon>Embryophyta</taxon>
        <taxon>Tracheophyta</taxon>
        <taxon>Spermatophyta</taxon>
        <taxon>Magnoliopsida</taxon>
        <taxon>Liliopsida</taxon>
        <taxon>Poales</taxon>
        <taxon>Poaceae</taxon>
        <taxon>PACMAD clade</taxon>
        <taxon>Arundinoideae</taxon>
        <taxon>Arundineae</taxon>
        <taxon>Arundo</taxon>
    </lineage>
</organism>
<name>A0A0A9CA71_ARUDO</name>
<dbReference type="EMBL" id="GBRH01225429">
    <property type="protein sequence ID" value="JAD72466.1"/>
    <property type="molecule type" value="Transcribed_RNA"/>
</dbReference>
<evidence type="ECO:0000313" key="1">
    <source>
        <dbReference type="EMBL" id="JAD72466.1"/>
    </source>
</evidence>
<protein>
    <submittedName>
        <fullName evidence="1">Uncharacterized protein</fullName>
    </submittedName>
</protein>
<dbReference type="AlphaFoldDB" id="A0A0A9CA71"/>
<sequence length="23" mass="2771">MIRWMVMTGDRGNLTQVTLTRYK</sequence>
<reference evidence="1" key="1">
    <citation type="submission" date="2014-09" db="EMBL/GenBank/DDBJ databases">
        <authorList>
            <person name="Magalhaes I.L.F."/>
            <person name="Oliveira U."/>
            <person name="Santos F.R."/>
            <person name="Vidigal T.H.D.A."/>
            <person name="Brescovit A.D."/>
            <person name="Santos A.J."/>
        </authorList>
    </citation>
    <scope>NUCLEOTIDE SEQUENCE</scope>
    <source>
        <tissue evidence="1">Shoot tissue taken approximately 20 cm above the soil surface</tissue>
    </source>
</reference>